<evidence type="ECO:0000313" key="6">
    <source>
        <dbReference type="Proteomes" id="UP000288623"/>
    </source>
</evidence>
<dbReference type="SUPFAM" id="SSF53756">
    <property type="entry name" value="UDP-Glycosyltransferase/glycogen phosphorylase"/>
    <property type="match status" value="1"/>
</dbReference>
<reference evidence="5 6" key="1">
    <citation type="submission" date="2014-11" db="EMBL/GenBank/DDBJ databases">
        <title>Genome sequence and analysis of novel Kurthia sp.</title>
        <authorList>
            <person name="Lawson J.N."/>
            <person name="Gonzalez J.E."/>
            <person name="Rinauldi L."/>
            <person name="Xuan Z."/>
            <person name="Firman A."/>
            <person name="Shaddox L."/>
            <person name="Trudeau A."/>
            <person name="Shah S."/>
            <person name="Reiman D."/>
        </authorList>
    </citation>
    <scope>NUCLEOTIDE SEQUENCE [LARGE SCALE GENOMIC DNA]</scope>
    <source>
        <strain evidence="5 6">3B1D</strain>
    </source>
</reference>
<dbReference type="OrthoDB" id="9803279at2"/>
<evidence type="ECO:0000259" key="4">
    <source>
        <dbReference type="Pfam" id="PF13579"/>
    </source>
</evidence>
<name>A0A433RWQ8_9BACL</name>
<dbReference type="EMBL" id="JTFC01000012">
    <property type="protein sequence ID" value="RUS57722.1"/>
    <property type="molecule type" value="Genomic_DNA"/>
</dbReference>
<comment type="caution">
    <text evidence="5">The sequence shown here is derived from an EMBL/GenBank/DDBJ whole genome shotgun (WGS) entry which is preliminary data.</text>
</comment>
<sequence>MKKILFISEHGDPLAPLGSRQAGGQNNYVKQLALELDSLGYAVDIATHWCNTSAPQIEKIGQHSYVHRFDAGVHGYVDKNEMRSLMGTFYKEIVEALPISSYAIIHTHYWMSGLVGCELKKNYGIPFIHTNHSLALAKKEGSGELDRFRLACERQVLIEADTVLATTKQEKELIERCAPKSRVEVIPIGVAPIYLTKSIDVSHVNTNYYFYAGRLVKTKGIFELIAAFKEVITKPDVPKDVLLIVAGGTKASINPKTQLPRNRKILKALQGIEDRVLFIGPQNAKQLKVLYANAIATIMPSYYESFGMVAAEAQATGCPVIATNVGGLQEVVVDNRTGIHVPKASPKALASAMRELLVKKTTRLMMKKQAKKRAMTTFNWKEIVTDITALYKRSLTYVSKS</sequence>
<proteinExistence type="predicted"/>
<gene>
    <name evidence="5" type="ORF">QI30_03970</name>
</gene>
<keyword evidence="1" id="KW-0328">Glycosyltransferase</keyword>
<protein>
    <recommendedName>
        <fullName evidence="7">Glycosyl transferase</fullName>
    </recommendedName>
</protein>
<dbReference type="PANTHER" id="PTHR12526">
    <property type="entry name" value="GLYCOSYLTRANSFERASE"/>
    <property type="match status" value="1"/>
</dbReference>
<dbReference type="RefSeq" id="WP_158620954.1">
    <property type="nucleotide sequence ID" value="NZ_JTFC01000012.1"/>
</dbReference>
<accession>A0A433RWQ8</accession>
<feature type="domain" description="Glycosyl transferase family 1" evidence="3">
    <location>
        <begin position="205"/>
        <end position="373"/>
    </location>
</feature>
<keyword evidence="2" id="KW-0808">Transferase</keyword>
<dbReference type="PANTHER" id="PTHR12526:SF510">
    <property type="entry name" value="D-INOSITOL 3-PHOSPHATE GLYCOSYLTRANSFERASE"/>
    <property type="match status" value="1"/>
</dbReference>
<dbReference type="InterPro" id="IPR028098">
    <property type="entry name" value="Glyco_trans_4-like_N"/>
</dbReference>
<dbReference type="AlphaFoldDB" id="A0A433RWQ8"/>
<organism evidence="5 6">
    <name type="scientific">Candidatus Kurthia intestinigallinarum</name>
    <dbReference type="NCBI Taxonomy" id="1562256"/>
    <lineage>
        <taxon>Bacteria</taxon>
        <taxon>Bacillati</taxon>
        <taxon>Bacillota</taxon>
        <taxon>Bacilli</taxon>
        <taxon>Bacillales</taxon>
        <taxon>Caryophanaceae</taxon>
        <taxon>Kurthia</taxon>
    </lineage>
</organism>
<keyword evidence="6" id="KW-1185">Reference proteome</keyword>
<dbReference type="GO" id="GO:0016757">
    <property type="term" value="F:glycosyltransferase activity"/>
    <property type="evidence" value="ECO:0007669"/>
    <property type="project" value="UniProtKB-KW"/>
</dbReference>
<evidence type="ECO:0000259" key="3">
    <source>
        <dbReference type="Pfam" id="PF00534"/>
    </source>
</evidence>
<dbReference type="Pfam" id="PF00534">
    <property type="entry name" value="Glycos_transf_1"/>
    <property type="match status" value="1"/>
</dbReference>
<dbReference type="Pfam" id="PF13579">
    <property type="entry name" value="Glyco_trans_4_4"/>
    <property type="match status" value="1"/>
</dbReference>
<feature type="domain" description="Glycosyltransferase subfamily 4-like N-terminal" evidence="4">
    <location>
        <begin position="23"/>
        <end position="189"/>
    </location>
</feature>
<evidence type="ECO:0000256" key="2">
    <source>
        <dbReference type="ARBA" id="ARBA00022679"/>
    </source>
</evidence>
<evidence type="ECO:0000313" key="5">
    <source>
        <dbReference type="EMBL" id="RUS57722.1"/>
    </source>
</evidence>
<evidence type="ECO:0000256" key="1">
    <source>
        <dbReference type="ARBA" id="ARBA00022676"/>
    </source>
</evidence>
<dbReference type="InterPro" id="IPR001296">
    <property type="entry name" value="Glyco_trans_1"/>
</dbReference>
<evidence type="ECO:0008006" key="7">
    <source>
        <dbReference type="Google" id="ProtNLM"/>
    </source>
</evidence>
<dbReference type="Proteomes" id="UP000288623">
    <property type="component" value="Unassembled WGS sequence"/>
</dbReference>
<dbReference type="Gene3D" id="3.40.50.2000">
    <property type="entry name" value="Glycogen Phosphorylase B"/>
    <property type="match status" value="2"/>
</dbReference>